<feature type="non-terminal residue" evidence="1">
    <location>
        <position position="26"/>
    </location>
</feature>
<dbReference type="Proteomes" id="UP000265520">
    <property type="component" value="Unassembled WGS sequence"/>
</dbReference>
<sequence length="26" mass="2871">MPTFLKSTLETSARIHFLGAFSGVYP</sequence>
<dbReference type="EMBL" id="LXQA010792431">
    <property type="protein sequence ID" value="MCI71236.1"/>
    <property type="molecule type" value="Genomic_DNA"/>
</dbReference>
<keyword evidence="2" id="KW-1185">Reference proteome</keyword>
<comment type="caution">
    <text evidence="1">The sequence shown here is derived from an EMBL/GenBank/DDBJ whole genome shotgun (WGS) entry which is preliminary data.</text>
</comment>
<evidence type="ECO:0000313" key="2">
    <source>
        <dbReference type="Proteomes" id="UP000265520"/>
    </source>
</evidence>
<reference evidence="1 2" key="1">
    <citation type="journal article" date="2018" name="Front. Plant Sci.">
        <title>Red Clover (Trifolium pratense) and Zigzag Clover (T. medium) - A Picture of Genomic Similarities and Differences.</title>
        <authorList>
            <person name="Dluhosova J."/>
            <person name="Istvanek J."/>
            <person name="Nedelnik J."/>
            <person name="Repkova J."/>
        </authorList>
    </citation>
    <scope>NUCLEOTIDE SEQUENCE [LARGE SCALE GENOMIC DNA]</scope>
    <source>
        <strain evidence="2">cv. 10/8</strain>
        <tissue evidence="1">Leaf</tissue>
    </source>
</reference>
<proteinExistence type="predicted"/>
<evidence type="ECO:0000313" key="1">
    <source>
        <dbReference type="EMBL" id="MCI71236.1"/>
    </source>
</evidence>
<name>A0A392UFP2_9FABA</name>
<organism evidence="1 2">
    <name type="scientific">Trifolium medium</name>
    <dbReference type="NCBI Taxonomy" id="97028"/>
    <lineage>
        <taxon>Eukaryota</taxon>
        <taxon>Viridiplantae</taxon>
        <taxon>Streptophyta</taxon>
        <taxon>Embryophyta</taxon>
        <taxon>Tracheophyta</taxon>
        <taxon>Spermatophyta</taxon>
        <taxon>Magnoliopsida</taxon>
        <taxon>eudicotyledons</taxon>
        <taxon>Gunneridae</taxon>
        <taxon>Pentapetalae</taxon>
        <taxon>rosids</taxon>
        <taxon>fabids</taxon>
        <taxon>Fabales</taxon>
        <taxon>Fabaceae</taxon>
        <taxon>Papilionoideae</taxon>
        <taxon>50 kb inversion clade</taxon>
        <taxon>NPAAA clade</taxon>
        <taxon>Hologalegina</taxon>
        <taxon>IRL clade</taxon>
        <taxon>Trifolieae</taxon>
        <taxon>Trifolium</taxon>
    </lineage>
</organism>
<accession>A0A392UFP2</accession>
<dbReference type="AlphaFoldDB" id="A0A392UFP2"/>
<protein>
    <submittedName>
        <fullName evidence="1">Uncharacterized protein</fullName>
    </submittedName>
</protein>